<dbReference type="SUPFAM" id="SSF52096">
    <property type="entry name" value="ClpP/crotonase"/>
    <property type="match status" value="1"/>
</dbReference>
<dbReference type="AlphaFoldDB" id="A0A2V3W5N8"/>
<organism evidence="2 3">
    <name type="scientific">Pseudogracilibacillus auburnensis</name>
    <dbReference type="NCBI Taxonomy" id="1494959"/>
    <lineage>
        <taxon>Bacteria</taxon>
        <taxon>Bacillati</taxon>
        <taxon>Bacillota</taxon>
        <taxon>Bacilli</taxon>
        <taxon>Bacillales</taxon>
        <taxon>Bacillaceae</taxon>
        <taxon>Pseudogracilibacillus</taxon>
    </lineage>
</organism>
<sequence length="250" mass="28542">MCKLITYEENDYGTIFINRAEKRNAISVEMAEQLSALLDHIKNHPIKFLLLKSAGTEAFCAGGDLNDFHEQLNEEQAYETLHTMKEVLFKLVTFPVPTICLLQGNALGGGCELATACDIRFAKENTRFGFVQSNLGILPGWGGGALLYEKVHTSFALQWLTEGKMYDALFLQRKGWIHEVIQTNEWANEQKIVHQYSKKSIEQMKYLKSQYVEALSIPTLLEKMEKESSRCASLWESEEHQLVVQQFLNK</sequence>
<dbReference type="GO" id="GO:0006635">
    <property type="term" value="P:fatty acid beta-oxidation"/>
    <property type="evidence" value="ECO:0007669"/>
    <property type="project" value="TreeGrafter"/>
</dbReference>
<gene>
    <name evidence="2" type="ORF">DFR56_1038</name>
</gene>
<dbReference type="CDD" id="cd06558">
    <property type="entry name" value="crotonase-like"/>
    <property type="match status" value="1"/>
</dbReference>
<dbReference type="InterPro" id="IPR029045">
    <property type="entry name" value="ClpP/crotonase-like_dom_sf"/>
</dbReference>
<dbReference type="EMBL" id="QJJQ01000003">
    <property type="protein sequence ID" value="PXW88504.1"/>
    <property type="molecule type" value="Genomic_DNA"/>
</dbReference>
<evidence type="ECO:0000313" key="2">
    <source>
        <dbReference type="EMBL" id="PXW88504.1"/>
    </source>
</evidence>
<dbReference type="GO" id="GO:0005829">
    <property type="term" value="C:cytosol"/>
    <property type="evidence" value="ECO:0007669"/>
    <property type="project" value="TreeGrafter"/>
</dbReference>
<protein>
    <submittedName>
        <fullName evidence="2">Enoyl-CoA hydratase/carnithine racemase</fullName>
    </submittedName>
</protein>
<proteinExistence type="predicted"/>
<name>A0A2V3W5N8_9BACI</name>
<keyword evidence="3" id="KW-1185">Reference proteome</keyword>
<comment type="caution">
    <text evidence="2">The sequence shown here is derived from an EMBL/GenBank/DDBJ whole genome shotgun (WGS) entry which is preliminary data.</text>
</comment>
<dbReference type="InterPro" id="IPR001753">
    <property type="entry name" value="Enoyl-CoA_hydra/iso"/>
</dbReference>
<reference evidence="2 3" key="1">
    <citation type="submission" date="2018-05" db="EMBL/GenBank/DDBJ databases">
        <title>Genomic Encyclopedia of Type Strains, Phase IV (KMG-IV): sequencing the most valuable type-strain genomes for metagenomic binning, comparative biology and taxonomic classification.</title>
        <authorList>
            <person name="Goeker M."/>
        </authorList>
    </citation>
    <scope>NUCLEOTIDE SEQUENCE [LARGE SCALE GENOMIC DNA]</scope>
    <source>
        <strain evidence="2 3">DSM 28556</strain>
    </source>
</reference>
<dbReference type="RefSeq" id="WP_110394349.1">
    <property type="nucleotide sequence ID" value="NZ_JADIJL010000013.1"/>
</dbReference>
<dbReference type="Gene3D" id="3.90.226.10">
    <property type="entry name" value="2-enoyl-CoA Hydratase, Chain A, domain 1"/>
    <property type="match status" value="1"/>
</dbReference>
<dbReference type="PANTHER" id="PTHR11941">
    <property type="entry name" value="ENOYL-COA HYDRATASE-RELATED"/>
    <property type="match status" value="1"/>
</dbReference>
<evidence type="ECO:0000313" key="3">
    <source>
        <dbReference type="Proteomes" id="UP000247978"/>
    </source>
</evidence>
<evidence type="ECO:0000256" key="1">
    <source>
        <dbReference type="ARBA" id="ARBA00023239"/>
    </source>
</evidence>
<dbReference type="Pfam" id="PF00378">
    <property type="entry name" value="ECH_1"/>
    <property type="match status" value="1"/>
</dbReference>
<keyword evidence="1" id="KW-0456">Lyase</keyword>
<dbReference type="Proteomes" id="UP000247978">
    <property type="component" value="Unassembled WGS sequence"/>
</dbReference>
<dbReference type="PANTHER" id="PTHR11941:SF27">
    <property type="entry name" value="ETHYLMALONYL-COA DECARBOXYLASE"/>
    <property type="match status" value="1"/>
</dbReference>
<dbReference type="OrthoDB" id="9775794at2"/>
<accession>A0A2V3W5N8</accession>
<dbReference type="GO" id="GO:0016829">
    <property type="term" value="F:lyase activity"/>
    <property type="evidence" value="ECO:0007669"/>
    <property type="project" value="UniProtKB-KW"/>
</dbReference>